<evidence type="ECO:0000256" key="1">
    <source>
        <dbReference type="SAM" id="MobiDB-lite"/>
    </source>
</evidence>
<feature type="compositionally biased region" description="Polar residues" evidence="1">
    <location>
        <begin position="260"/>
        <end position="276"/>
    </location>
</feature>
<protein>
    <submittedName>
        <fullName evidence="2">Uncharacterized protein</fullName>
    </submittedName>
</protein>
<name>A0A6A6DJ74_9PEZI</name>
<dbReference type="AlphaFoldDB" id="A0A6A6DJ74"/>
<sequence>MGNIAVKQEEDVVQHEDAVQHKVAYDYDYNTYLEAIAAPAAAPYESIKFNHYGRGDHEPFKRHPYQLPQSVSFNENPIEHEPSQSLDSVSFNDILLYLNDSCPCHNSAKHELIASTLDLGQVQLHLAEVDPLGSSASHSPIASPDDQFFDAADNQTDLDTVVSDESAYMSPQFGGNPTLVPPPTPERPIPLKIPSRDIFPLEPALSIIDPRAAFTHLPVDDPFTSFPMATISSPSISNSNPTQNSTRYRTPRPVPFIRLINQSPPTTTTIRPQNRPSRPFMQFPTETERSPTKRRKVSQNGGQGQEDEEEDDAMLLMRMFHDGHCKPAPWTRALGRQGNSVLGLEEGLEQLELDSFHLGKRVRSPSPGSLEGGCWGVAEFGLVGREG</sequence>
<proteinExistence type="predicted"/>
<dbReference type="Proteomes" id="UP000800200">
    <property type="component" value="Unassembled WGS sequence"/>
</dbReference>
<organism evidence="2 3">
    <name type="scientific">Zopfia rhizophila CBS 207.26</name>
    <dbReference type="NCBI Taxonomy" id="1314779"/>
    <lineage>
        <taxon>Eukaryota</taxon>
        <taxon>Fungi</taxon>
        <taxon>Dikarya</taxon>
        <taxon>Ascomycota</taxon>
        <taxon>Pezizomycotina</taxon>
        <taxon>Dothideomycetes</taxon>
        <taxon>Dothideomycetes incertae sedis</taxon>
        <taxon>Zopfiaceae</taxon>
        <taxon>Zopfia</taxon>
    </lineage>
</organism>
<feature type="region of interest" description="Disordered" evidence="1">
    <location>
        <begin position="258"/>
        <end position="309"/>
    </location>
</feature>
<evidence type="ECO:0000313" key="2">
    <source>
        <dbReference type="EMBL" id="KAF2178309.1"/>
    </source>
</evidence>
<evidence type="ECO:0000313" key="3">
    <source>
        <dbReference type="Proteomes" id="UP000800200"/>
    </source>
</evidence>
<accession>A0A6A6DJ74</accession>
<keyword evidence="3" id="KW-1185">Reference proteome</keyword>
<reference evidence="2" key="1">
    <citation type="journal article" date="2020" name="Stud. Mycol.">
        <title>101 Dothideomycetes genomes: a test case for predicting lifestyles and emergence of pathogens.</title>
        <authorList>
            <person name="Haridas S."/>
            <person name="Albert R."/>
            <person name="Binder M."/>
            <person name="Bloem J."/>
            <person name="Labutti K."/>
            <person name="Salamov A."/>
            <person name="Andreopoulos B."/>
            <person name="Baker S."/>
            <person name="Barry K."/>
            <person name="Bills G."/>
            <person name="Bluhm B."/>
            <person name="Cannon C."/>
            <person name="Castanera R."/>
            <person name="Culley D."/>
            <person name="Daum C."/>
            <person name="Ezra D."/>
            <person name="Gonzalez J."/>
            <person name="Henrissat B."/>
            <person name="Kuo A."/>
            <person name="Liang C."/>
            <person name="Lipzen A."/>
            <person name="Lutzoni F."/>
            <person name="Magnuson J."/>
            <person name="Mondo S."/>
            <person name="Nolan M."/>
            <person name="Ohm R."/>
            <person name="Pangilinan J."/>
            <person name="Park H.-J."/>
            <person name="Ramirez L."/>
            <person name="Alfaro M."/>
            <person name="Sun H."/>
            <person name="Tritt A."/>
            <person name="Yoshinaga Y."/>
            <person name="Zwiers L.-H."/>
            <person name="Turgeon B."/>
            <person name="Goodwin S."/>
            <person name="Spatafora J."/>
            <person name="Crous P."/>
            <person name="Grigoriev I."/>
        </authorList>
    </citation>
    <scope>NUCLEOTIDE SEQUENCE</scope>
    <source>
        <strain evidence="2">CBS 207.26</strain>
    </source>
</reference>
<gene>
    <name evidence="2" type="ORF">K469DRAFT_803609</name>
</gene>
<dbReference type="EMBL" id="ML994676">
    <property type="protein sequence ID" value="KAF2178309.1"/>
    <property type="molecule type" value="Genomic_DNA"/>
</dbReference>